<dbReference type="PANTHER" id="PTHR24221:SF636">
    <property type="entry name" value="BILE SALT EXPORT PUMP"/>
    <property type="match status" value="1"/>
</dbReference>
<dbReference type="InParanoid" id="A0A6P7GUB4"/>
<keyword evidence="6" id="KW-1133">Transmembrane helix</keyword>
<evidence type="ECO:0000259" key="8">
    <source>
        <dbReference type="PROSITE" id="PS50893"/>
    </source>
</evidence>
<protein>
    <submittedName>
        <fullName evidence="9">ABC transporter B family member 4-like</fullName>
    </submittedName>
</protein>
<dbReference type="InterPro" id="IPR003593">
    <property type="entry name" value="AAA+_ATPase"/>
</dbReference>
<dbReference type="PANTHER" id="PTHR24221">
    <property type="entry name" value="ATP-BINDING CASSETTE SUB-FAMILY B"/>
    <property type="match status" value="1"/>
</dbReference>
<dbReference type="GO" id="GO:0005737">
    <property type="term" value="C:cytoplasm"/>
    <property type="evidence" value="ECO:0007669"/>
    <property type="project" value="UniProtKB-ARBA"/>
</dbReference>
<dbReference type="SMART" id="SM00382">
    <property type="entry name" value="AAA"/>
    <property type="match status" value="1"/>
</dbReference>
<dbReference type="GO" id="GO:0005524">
    <property type="term" value="F:ATP binding"/>
    <property type="evidence" value="ECO:0007669"/>
    <property type="project" value="UniProtKB-KW"/>
</dbReference>
<dbReference type="Pfam" id="PF00005">
    <property type="entry name" value="ABC_tran"/>
    <property type="match status" value="1"/>
</dbReference>
<evidence type="ECO:0000256" key="3">
    <source>
        <dbReference type="ARBA" id="ARBA00022692"/>
    </source>
</evidence>
<comment type="subcellular location">
    <subcellularLocation>
        <location evidence="1">Membrane</location>
        <topology evidence="1">Multi-pass membrane protein</topology>
    </subcellularLocation>
</comment>
<keyword evidence="2" id="KW-0813">Transport</keyword>
<name>A0A6P7GUB4_DIAVI</name>
<dbReference type="SUPFAM" id="SSF52540">
    <property type="entry name" value="P-loop containing nucleoside triphosphate hydrolases"/>
    <property type="match status" value="1"/>
</dbReference>
<gene>
    <name evidence="9" type="primary">LOC114346818</name>
</gene>
<proteinExistence type="predicted"/>
<feature type="non-terminal residue" evidence="9">
    <location>
        <position position="1"/>
    </location>
</feature>
<dbReference type="RefSeq" id="XP_028153356.1">
    <property type="nucleotide sequence ID" value="XM_028297555.1"/>
</dbReference>
<feature type="domain" description="ABC transporter" evidence="8">
    <location>
        <begin position="1"/>
        <end position="173"/>
    </location>
</feature>
<keyword evidence="5" id="KW-0067">ATP-binding</keyword>
<evidence type="ECO:0000256" key="5">
    <source>
        <dbReference type="ARBA" id="ARBA00022840"/>
    </source>
</evidence>
<evidence type="ECO:0000256" key="1">
    <source>
        <dbReference type="ARBA" id="ARBA00004141"/>
    </source>
</evidence>
<evidence type="ECO:0000313" key="9">
    <source>
        <dbReference type="RefSeq" id="XP_028153356.1"/>
    </source>
</evidence>
<sequence>ILKGLSFNIKSGDTVALVGSSGCGKSTVMQLIQRLYDVESGEIIIDGNNIKDYDLAWLRSQIGVVSQEPILFGTTILENIRYGKDGVTEEDIIQAAKKANAHNFIKSLPNGYNTLVGEKGAQLSGGQKQKIAIARALVRNPTLLLLDEATSALDNTSEAKVQAALDTVTIIQFK</sequence>
<dbReference type="GO" id="GO:0016887">
    <property type="term" value="F:ATP hydrolysis activity"/>
    <property type="evidence" value="ECO:0007669"/>
    <property type="project" value="InterPro"/>
</dbReference>
<dbReference type="InterPro" id="IPR003439">
    <property type="entry name" value="ABC_transporter-like_ATP-bd"/>
</dbReference>
<evidence type="ECO:0000256" key="7">
    <source>
        <dbReference type="ARBA" id="ARBA00023136"/>
    </source>
</evidence>
<evidence type="ECO:0000256" key="6">
    <source>
        <dbReference type="ARBA" id="ARBA00022989"/>
    </source>
</evidence>
<dbReference type="InterPro" id="IPR027417">
    <property type="entry name" value="P-loop_NTPase"/>
</dbReference>
<evidence type="ECO:0000256" key="4">
    <source>
        <dbReference type="ARBA" id="ARBA00022741"/>
    </source>
</evidence>
<evidence type="ECO:0000256" key="2">
    <source>
        <dbReference type="ARBA" id="ARBA00022448"/>
    </source>
</evidence>
<keyword evidence="3" id="KW-0812">Transmembrane</keyword>
<dbReference type="PROSITE" id="PS50893">
    <property type="entry name" value="ABC_TRANSPORTER_2"/>
    <property type="match status" value="1"/>
</dbReference>
<dbReference type="Gene3D" id="3.40.50.300">
    <property type="entry name" value="P-loop containing nucleotide triphosphate hydrolases"/>
    <property type="match status" value="1"/>
</dbReference>
<dbReference type="AlphaFoldDB" id="A0A6P7GUB4"/>
<dbReference type="GO" id="GO:0016324">
    <property type="term" value="C:apical plasma membrane"/>
    <property type="evidence" value="ECO:0007669"/>
    <property type="project" value="TreeGrafter"/>
</dbReference>
<dbReference type="InterPro" id="IPR039421">
    <property type="entry name" value="Type_1_exporter"/>
</dbReference>
<dbReference type="PROSITE" id="PS00211">
    <property type="entry name" value="ABC_TRANSPORTER_1"/>
    <property type="match status" value="1"/>
</dbReference>
<keyword evidence="7" id="KW-0472">Membrane</keyword>
<organism evidence="9">
    <name type="scientific">Diabrotica virgifera virgifera</name>
    <name type="common">western corn rootworm</name>
    <dbReference type="NCBI Taxonomy" id="50390"/>
    <lineage>
        <taxon>Eukaryota</taxon>
        <taxon>Metazoa</taxon>
        <taxon>Ecdysozoa</taxon>
        <taxon>Arthropoda</taxon>
        <taxon>Hexapoda</taxon>
        <taxon>Insecta</taxon>
        <taxon>Pterygota</taxon>
        <taxon>Neoptera</taxon>
        <taxon>Endopterygota</taxon>
        <taxon>Coleoptera</taxon>
        <taxon>Polyphaga</taxon>
        <taxon>Cucujiformia</taxon>
        <taxon>Chrysomeloidea</taxon>
        <taxon>Chrysomelidae</taxon>
        <taxon>Galerucinae</taxon>
        <taxon>Diabroticina</taxon>
        <taxon>Diabroticites</taxon>
        <taxon>Diabrotica</taxon>
    </lineage>
</organism>
<reference evidence="9" key="1">
    <citation type="submission" date="2025-08" db="UniProtKB">
        <authorList>
            <consortium name="RefSeq"/>
        </authorList>
    </citation>
    <scope>IDENTIFICATION</scope>
    <source>
        <tissue evidence="9">Whole insect</tissue>
    </source>
</reference>
<dbReference type="GO" id="GO:0042626">
    <property type="term" value="F:ATPase-coupled transmembrane transporter activity"/>
    <property type="evidence" value="ECO:0007669"/>
    <property type="project" value="TreeGrafter"/>
</dbReference>
<keyword evidence="4" id="KW-0547">Nucleotide-binding</keyword>
<dbReference type="InterPro" id="IPR017871">
    <property type="entry name" value="ABC_transporter-like_CS"/>
</dbReference>
<accession>A0A6P7GUB4</accession>
<dbReference type="FunFam" id="3.40.50.300:FF:000604">
    <property type="entry name" value="ABC transporter B family member 28"/>
    <property type="match status" value="1"/>
</dbReference>